<comment type="caution">
    <text evidence="1">The sequence shown here is derived from an EMBL/GenBank/DDBJ whole genome shotgun (WGS) entry which is preliminary data.</text>
</comment>
<dbReference type="EMBL" id="MU006761">
    <property type="protein sequence ID" value="KAF2621139.1"/>
    <property type="molecule type" value="Genomic_DNA"/>
</dbReference>
<proteinExistence type="predicted"/>
<dbReference type="Proteomes" id="UP000799754">
    <property type="component" value="Unassembled WGS sequence"/>
</dbReference>
<evidence type="ECO:0000313" key="1">
    <source>
        <dbReference type="EMBL" id="KAF2621139.1"/>
    </source>
</evidence>
<accession>A0ACB6RH99</accession>
<name>A0ACB6RH99_9PLEO</name>
<sequence>MRTIDSLEVLLGLLVELLRLLLELGKAAIGIDIDGVLCDLALHMLLLAHACAFAEVGALPKLLLYSAHGVDVRY</sequence>
<reference evidence="1" key="1">
    <citation type="journal article" date="2020" name="Stud. Mycol.">
        <title>101 Dothideomycetes genomes: a test case for predicting lifestyles and emergence of pathogens.</title>
        <authorList>
            <person name="Haridas S."/>
            <person name="Albert R."/>
            <person name="Binder M."/>
            <person name="Bloem J."/>
            <person name="Labutti K."/>
            <person name="Salamov A."/>
            <person name="Andreopoulos B."/>
            <person name="Baker S."/>
            <person name="Barry K."/>
            <person name="Bills G."/>
            <person name="Bluhm B."/>
            <person name="Cannon C."/>
            <person name="Castanera R."/>
            <person name="Culley D."/>
            <person name="Daum C."/>
            <person name="Ezra D."/>
            <person name="Gonzalez J."/>
            <person name="Henrissat B."/>
            <person name="Kuo A."/>
            <person name="Liang C."/>
            <person name="Lipzen A."/>
            <person name="Lutzoni F."/>
            <person name="Magnuson J."/>
            <person name="Mondo S."/>
            <person name="Nolan M."/>
            <person name="Ohm R."/>
            <person name="Pangilinan J."/>
            <person name="Park H.-J."/>
            <person name="Ramirez L."/>
            <person name="Alfaro M."/>
            <person name="Sun H."/>
            <person name="Tritt A."/>
            <person name="Yoshinaga Y."/>
            <person name="Zwiers L.-H."/>
            <person name="Turgeon B."/>
            <person name="Goodwin S."/>
            <person name="Spatafora J."/>
            <person name="Crous P."/>
            <person name="Grigoriev I."/>
        </authorList>
    </citation>
    <scope>NUCLEOTIDE SEQUENCE</scope>
    <source>
        <strain evidence="1">CBS 525.71</strain>
    </source>
</reference>
<gene>
    <name evidence="1" type="ORF">BU25DRAFT_416351</name>
</gene>
<keyword evidence="2" id="KW-1185">Reference proteome</keyword>
<protein>
    <submittedName>
        <fullName evidence="1">Uncharacterized protein</fullName>
    </submittedName>
</protein>
<organism evidence="1 2">
    <name type="scientific">Macroventuria anomochaeta</name>
    <dbReference type="NCBI Taxonomy" id="301207"/>
    <lineage>
        <taxon>Eukaryota</taxon>
        <taxon>Fungi</taxon>
        <taxon>Dikarya</taxon>
        <taxon>Ascomycota</taxon>
        <taxon>Pezizomycotina</taxon>
        <taxon>Dothideomycetes</taxon>
        <taxon>Pleosporomycetidae</taxon>
        <taxon>Pleosporales</taxon>
        <taxon>Pleosporineae</taxon>
        <taxon>Didymellaceae</taxon>
        <taxon>Macroventuria</taxon>
    </lineage>
</organism>
<evidence type="ECO:0000313" key="2">
    <source>
        <dbReference type="Proteomes" id="UP000799754"/>
    </source>
</evidence>